<dbReference type="InterPro" id="IPR025751">
    <property type="entry name" value="RsbRD_N_dom"/>
</dbReference>
<dbReference type="PANTHER" id="PTHR33744">
    <property type="entry name" value="CARBOHYDRATE DIACID REGULATOR"/>
    <property type="match status" value="1"/>
</dbReference>
<dbReference type="RefSeq" id="WP_090045012.1">
    <property type="nucleotide sequence ID" value="NZ_FNCC01000001.1"/>
</dbReference>
<accession>A0A1G7KV69</accession>
<dbReference type="OrthoDB" id="5241664at2"/>
<comment type="similarity">
    <text evidence="1">Belongs to the CdaR family.</text>
</comment>
<evidence type="ECO:0000259" key="3">
    <source>
        <dbReference type="Pfam" id="PF14361"/>
    </source>
</evidence>
<dbReference type="InterPro" id="IPR042070">
    <property type="entry name" value="PucR_C-HTH_sf"/>
</dbReference>
<evidence type="ECO:0000259" key="2">
    <source>
        <dbReference type="Pfam" id="PF13556"/>
    </source>
</evidence>
<dbReference type="AlphaFoldDB" id="A0A1G7KV69"/>
<feature type="domain" description="PucR C-terminal helix-turn-helix" evidence="2">
    <location>
        <begin position="335"/>
        <end position="389"/>
    </location>
</feature>
<dbReference type="InterPro" id="IPR051448">
    <property type="entry name" value="CdaR-like_regulators"/>
</dbReference>
<dbReference type="Proteomes" id="UP000199623">
    <property type="component" value="Unassembled WGS sequence"/>
</dbReference>
<dbReference type="InterPro" id="IPR041522">
    <property type="entry name" value="CdaR_GGDEF"/>
</dbReference>
<evidence type="ECO:0000259" key="4">
    <source>
        <dbReference type="Pfam" id="PF17853"/>
    </source>
</evidence>
<feature type="domain" description="RsbT co-antagonist protein RsbRD N-terminal" evidence="3">
    <location>
        <begin position="18"/>
        <end position="146"/>
    </location>
</feature>
<dbReference type="PANTHER" id="PTHR33744:SF1">
    <property type="entry name" value="DNA-BINDING TRANSCRIPTIONAL ACTIVATOR ADER"/>
    <property type="match status" value="1"/>
</dbReference>
<sequence>MSGQARGRSRRGRRTDVDDWLAGVARDASAAAGDVPVELLGDYLPLLADAAATGRRPKRAELEAVEELGRRAAELGVSAGSAVQLYLSASWRLWRELPAVARSDDSEVVRDAAETVLRVVTDAVANLADGYNTARRQMVRREETLRRELVDDLLRGDADVGGMVERAEPFGLDLARPHQVALAAPHQRLPDVDAATSSLERTVLDRLGDRDVLVATKDGLVVVLAPGEPEALGRTRAVSDLGALMHSELERLPGGRPWQVAVGRSYPGSYGIARSYEEAREALTMASRLNLDTPVIRADQLLVYRVLVRDQPAIADLVTSVLGPLRRARGGAEPLLATLEAYFATGGVATEAARRLHLSVRAVTYRLSRIRALTGYDPADPAHRFTLHATVLGARLLGWPDRELDPTSG</sequence>
<evidence type="ECO:0000313" key="5">
    <source>
        <dbReference type="EMBL" id="SDF41123.1"/>
    </source>
</evidence>
<feature type="domain" description="CdaR GGDEF-like" evidence="4">
    <location>
        <begin position="156"/>
        <end position="284"/>
    </location>
</feature>
<dbReference type="EMBL" id="FNCC01000001">
    <property type="protein sequence ID" value="SDF41123.1"/>
    <property type="molecule type" value="Genomic_DNA"/>
</dbReference>
<dbReference type="Pfam" id="PF17853">
    <property type="entry name" value="GGDEF_2"/>
    <property type="match status" value="1"/>
</dbReference>
<dbReference type="Pfam" id="PF14361">
    <property type="entry name" value="RsbRD_N"/>
    <property type="match status" value="1"/>
</dbReference>
<organism evidence="5 6">
    <name type="scientific">Lentzea fradiae</name>
    <dbReference type="NCBI Taxonomy" id="200378"/>
    <lineage>
        <taxon>Bacteria</taxon>
        <taxon>Bacillati</taxon>
        <taxon>Actinomycetota</taxon>
        <taxon>Actinomycetes</taxon>
        <taxon>Pseudonocardiales</taxon>
        <taxon>Pseudonocardiaceae</taxon>
        <taxon>Lentzea</taxon>
    </lineage>
</organism>
<gene>
    <name evidence="5" type="ORF">SAMN05216553_101504</name>
</gene>
<evidence type="ECO:0000313" key="6">
    <source>
        <dbReference type="Proteomes" id="UP000199623"/>
    </source>
</evidence>
<evidence type="ECO:0000256" key="1">
    <source>
        <dbReference type="ARBA" id="ARBA00006754"/>
    </source>
</evidence>
<dbReference type="Pfam" id="PF13556">
    <property type="entry name" value="HTH_30"/>
    <property type="match status" value="1"/>
</dbReference>
<proteinExistence type="inferred from homology"/>
<protein>
    <submittedName>
        <fullName evidence="5">PucR C-terminal helix-turn-helix domain-containing protein</fullName>
    </submittedName>
</protein>
<dbReference type="Gene3D" id="1.10.10.2840">
    <property type="entry name" value="PucR C-terminal helix-turn-helix domain"/>
    <property type="match status" value="1"/>
</dbReference>
<dbReference type="STRING" id="200378.SAMN05216553_101504"/>
<reference evidence="6" key="1">
    <citation type="submission" date="2016-10" db="EMBL/GenBank/DDBJ databases">
        <authorList>
            <person name="Varghese N."/>
            <person name="Submissions S."/>
        </authorList>
    </citation>
    <scope>NUCLEOTIDE SEQUENCE [LARGE SCALE GENOMIC DNA]</scope>
    <source>
        <strain evidence="6">CGMCC 4.3506</strain>
    </source>
</reference>
<keyword evidence="6" id="KW-1185">Reference proteome</keyword>
<dbReference type="InterPro" id="IPR025736">
    <property type="entry name" value="PucR_C-HTH_dom"/>
</dbReference>
<name>A0A1G7KV69_9PSEU</name>